<evidence type="ECO:0000313" key="5">
    <source>
        <dbReference type="EMBL" id="CAE8637972.1"/>
    </source>
</evidence>
<comment type="caution">
    <text evidence="5">The sequence shown here is derived from an EMBL/GenBank/DDBJ whole genome shotgun (WGS) entry which is preliminary data.</text>
</comment>
<evidence type="ECO:0000259" key="3">
    <source>
        <dbReference type="Pfam" id="PF02678"/>
    </source>
</evidence>
<organism evidence="5 6">
    <name type="scientific">Polarella glacialis</name>
    <name type="common">Dinoflagellate</name>
    <dbReference type="NCBI Taxonomy" id="89957"/>
    <lineage>
        <taxon>Eukaryota</taxon>
        <taxon>Sar</taxon>
        <taxon>Alveolata</taxon>
        <taxon>Dinophyceae</taxon>
        <taxon>Suessiales</taxon>
        <taxon>Suessiaceae</taxon>
        <taxon>Polarella</taxon>
    </lineage>
</organism>
<feature type="domain" description="Quercetin 2,3-dioxygenase C-terminal cupin" evidence="4">
    <location>
        <begin position="208"/>
        <end position="287"/>
    </location>
</feature>
<dbReference type="Proteomes" id="UP000654075">
    <property type="component" value="Unassembled WGS sequence"/>
</dbReference>
<comment type="similarity">
    <text evidence="1 2">Belongs to the pirin family.</text>
</comment>
<dbReference type="CDD" id="cd02910">
    <property type="entry name" value="cupin_Yhhw_N"/>
    <property type="match status" value="1"/>
</dbReference>
<dbReference type="InterPro" id="IPR011051">
    <property type="entry name" value="RmlC_Cupin_sf"/>
</dbReference>
<dbReference type="InterPro" id="IPR014710">
    <property type="entry name" value="RmlC-like_jellyroll"/>
</dbReference>
<evidence type="ECO:0000259" key="4">
    <source>
        <dbReference type="Pfam" id="PF17954"/>
    </source>
</evidence>
<dbReference type="Pfam" id="PF17954">
    <property type="entry name" value="Pirin_C_2"/>
    <property type="match status" value="1"/>
</dbReference>
<dbReference type="AlphaFoldDB" id="A0A813HK56"/>
<dbReference type="PANTHER" id="PTHR43212:SF3">
    <property type="entry name" value="QUERCETIN 2,3-DIOXYGENASE"/>
    <property type="match status" value="1"/>
</dbReference>
<dbReference type="Pfam" id="PF02678">
    <property type="entry name" value="Pirin"/>
    <property type="match status" value="1"/>
</dbReference>
<dbReference type="Gene3D" id="2.60.120.10">
    <property type="entry name" value="Jelly Rolls"/>
    <property type="match status" value="2"/>
</dbReference>
<reference evidence="5" key="1">
    <citation type="submission" date="2021-02" db="EMBL/GenBank/DDBJ databases">
        <authorList>
            <person name="Dougan E. K."/>
            <person name="Rhodes N."/>
            <person name="Thang M."/>
            <person name="Chan C."/>
        </authorList>
    </citation>
    <scope>NUCLEOTIDE SEQUENCE</scope>
</reference>
<name>A0A813HK56_POLGL</name>
<dbReference type="InterPro" id="IPR003829">
    <property type="entry name" value="Pirin_N_dom"/>
</dbReference>
<dbReference type="InterPro" id="IPR041602">
    <property type="entry name" value="Quercetinase_C"/>
</dbReference>
<dbReference type="OrthoDB" id="198735at2759"/>
<dbReference type="SUPFAM" id="SSF51182">
    <property type="entry name" value="RmlC-like cupins"/>
    <property type="match status" value="1"/>
</dbReference>
<evidence type="ECO:0000313" key="6">
    <source>
        <dbReference type="Proteomes" id="UP000654075"/>
    </source>
</evidence>
<sequence length="297" mass="31944">MVWSCFSASAVEPTAISASAIEPAAMASIAVIGNDRLFVSEPDPGMFGNKENAADSKSAGWTNKNWLKSRFHFSFAEYHNGPGNFGCVRVMNDDLVQADRGFGAHPHRDMEIMTFIVHGNLTHKDSMGTEETLGRGSLQFMTAGTGVRHSEHNLDKEKPLRFIQTWVVPRKRGLPPNYGSMPSGQAEEDARKDQWAHLVSDAVGGFATPVKINQDCNVFVTELSPGKMAPALPLQPSRQAYLLCVEGEVQLGGGKSLLQHDAAELKGPLSLEATAGGGGALLLCFEMAATTDSRGDK</sequence>
<gene>
    <name evidence="5" type="ORF">PGLA1383_LOCUS53268</name>
</gene>
<evidence type="ECO:0000256" key="1">
    <source>
        <dbReference type="ARBA" id="ARBA00008416"/>
    </source>
</evidence>
<protein>
    <recommendedName>
        <fullName evidence="7">Pirin</fullName>
    </recommendedName>
</protein>
<dbReference type="EMBL" id="CAJNNV010031819">
    <property type="protein sequence ID" value="CAE8637972.1"/>
    <property type="molecule type" value="Genomic_DNA"/>
</dbReference>
<accession>A0A813HK56</accession>
<keyword evidence="6" id="KW-1185">Reference proteome</keyword>
<evidence type="ECO:0000256" key="2">
    <source>
        <dbReference type="RuleBase" id="RU003457"/>
    </source>
</evidence>
<dbReference type="PANTHER" id="PTHR43212">
    <property type="entry name" value="QUERCETIN 2,3-DIOXYGENASE"/>
    <property type="match status" value="1"/>
</dbReference>
<proteinExistence type="inferred from homology"/>
<dbReference type="OMA" id="NLRVWND"/>
<evidence type="ECO:0008006" key="7">
    <source>
        <dbReference type="Google" id="ProtNLM"/>
    </source>
</evidence>
<dbReference type="InterPro" id="IPR012093">
    <property type="entry name" value="Pirin"/>
</dbReference>
<feature type="domain" description="Pirin N-terminal" evidence="3">
    <location>
        <begin position="63"/>
        <end position="167"/>
    </location>
</feature>